<reference evidence="6 7" key="1">
    <citation type="submission" date="2019-02" db="EMBL/GenBank/DDBJ databases">
        <title>Genome sequencing of the rare red list fungi Bondarzewia mesenterica.</title>
        <authorList>
            <person name="Buettner E."/>
            <person name="Kellner H."/>
        </authorList>
    </citation>
    <scope>NUCLEOTIDE SEQUENCE [LARGE SCALE GENOMIC DNA]</scope>
    <source>
        <strain evidence="6 7">DSM 108281</strain>
    </source>
</reference>
<proteinExistence type="inferred from homology"/>
<dbReference type="Proteomes" id="UP000310158">
    <property type="component" value="Unassembled WGS sequence"/>
</dbReference>
<dbReference type="NCBIfam" id="NF002207">
    <property type="entry name" value="PRK01099.1-2"/>
    <property type="match status" value="1"/>
</dbReference>
<dbReference type="OrthoDB" id="259769at2759"/>
<dbReference type="InterPro" id="IPR036161">
    <property type="entry name" value="RPB6/omega-like_sf"/>
</dbReference>
<organism evidence="6 7">
    <name type="scientific">Bondarzewia mesenterica</name>
    <dbReference type="NCBI Taxonomy" id="1095465"/>
    <lineage>
        <taxon>Eukaryota</taxon>
        <taxon>Fungi</taxon>
        <taxon>Dikarya</taxon>
        <taxon>Basidiomycota</taxon>
        <taxon>Agaricomycotina</taxon>
        <taxon>Agaricomycetes</taxon>
        <taxon>Russulales</taxon>
        <taxon>Bondarzewiaceae</taxon>
        <taxon>Bondarzewia</taxon>
    </lineage>
</organism>
<dbReference type="PANTHER" id="PTHR47227:SF5">
    <property type="entry name" value="DNA-DIRECTED RNA POLYMERASES I, II, AND III SUBUNIT RPABC2"/>
    <property type="match status" value="1"/>
</dbReference>
<dbReference type="InterPro" id="IPR006110">
    <property type="entry name" value="Pol_omega/Rpo6/RPB6"/>
</dbReference>
<dbReference type="GO" id="GO:0005666">
    <property type="term" value="C:RNA polymerase III complex"/>
    <property type="evidence" value="ECO:0007669"/>
    <property type="project" value="TreeGrafter"/>
</dbReference>
<evidence type="ECO:0000313" key="7">
    <source>
        <dbReference type="Proteomes" id="UP000310158"/>
    </source>
</evidence>
<protein>
    <recommendedName>
        <fullName evidence="8">RNA polymerase Rpb6</fullName>
    </recommendedName>
</protein>
<keyword evidence="7" id="KW-1185">Reference proteome</keyword>
<dbReference type="InterPro" id="IPR020708">
    <property type="entry name" value="DNA-dir_RNA_polK_14-18kDa_CS"/>
</dbReference>
<dbReference type="GO" id="GO:0006366">
    <property type="term" value="P:transcription by RNA polymerase II"/>
    <property type="evidence" value="ECO:0007669"/>
    <property type="project" value="TreeGrafter"/>
</dbReference>
<dbReference type="AlphaFoldDB" id="A0A4S4M1V3"/>
<dbReference type="GO" id="GO:0005665">
    <property type="term" value="C:RNA polymerase II, core complex"/>
    <property type="evidence" value="ECO:0007669"/>
    <property type="project" value="InterPro"/>
</dbReference>
<dbReference type="PROSITE" id="PS01111">
    <property type="entry name" value="RNA_POL_K_14KD"/>
    <property type="match status" value="1"/>
</dbReference>
<dbReference type="Pfam" id="PF01192">
    <property type="entry name" value="RNA_pol_Rpb6"/>
    <property type="match status" value="1"/>
</dbReference>
<dbReference type="SMART" id="SM01409">
    <property type="entry name" value="RNA_pol_Rpb6"/>
    <property type="match status" value="1"/>
</dbReference>
<dbReference type="Gene3D" id="3.90.940.10">
    <property type="match status" value="1"/>
</dbReference>
<dbReference type="GO" id="GO:0003899">
    <property type="term" value="F:DNA-directed RNA polymerase activity"/>
    <property type="evidence" value="ECO:0007669"/>
    <property type="project" value="InterPro"/>
</dbReference>
<dbReference type="PIRSF" id="PIRSF500154">
    <property type="entry name" value="RPB6"/>
    <property type="match status" value="1"/>
</dbReference>
<dbReference type="PANTHER" id="PTHR47227">
    <property type="entry name" value="DNA-DIRECTED RNA POLYMERASE SUBUNIT K"/>
    <property type="match status" value="1"/>
</dbReference>
<keyword evidence="2" id="KW-0240">DNA-directed RNA polymerase</keyword>
<sequence length="287" mass="31331">MLLSFRKLPASIWNIHDSNVTAGMCFRRIVRALSRPTFMNRGGGRLLPIGAHVWQVTSNLHGKLADHEATKSEMDIDPSPTEEYCVILGRREELTGSTINSKSLLDSLTLHFTQKTCTMSDDGYGGGAGDDFDYEGPGLNDEAIDEGYDLLAAEGQAEGEGEAPGEEMQVNGLEGLNGAEHDQEMANGEAIHEAQASQATGLAGERQANKVRVTTPYLTKYERARILGTRALQISMNAPILVPLDGETDALQIAIKELSQRKIPLIIRRYLPDGSFEDWSVSELISD</sequence>
<comment type="caution">
    <text evidence="6">The sequence shown here is derived from an EMBL/GenBank/DDBJ whole genome shotgun (WGS) entry which is preliminary data.</text>
</comment>
<dbReference type="InterPro" id="IPR006111">
    <property type="entry name" value="Rpo6/Rpb6"/>
</dbReference>
<comment type="subcellular location">
    <subcellularLocation>
        <location evidence="1">Nucleus</location>
    </subcellularLocation>
</comment>
<dbReference type="GO" id="GO:0042797">
    <property type="term" value="P:tRNA transcription by RNA polymerase III"/>
    <property type="evidence" value="ECO:0007669"/>
    <property type="project" value="TreeGrafter"/>
</dbReference>
<dbReference type="GO" id="GO:0003677">
    <property type="term" value="F:DNA binding"/>
    <property type="evidence" value="ECO:0007669"/>
    <property type="project" value="InterPro"/>
</dbReference>
<dbReference type="InterPro" id="IPR028363">
    <property type="entry name" value="RPB6"/>
</dbReference>
<dbReference type="GO" id="GO:0005736">
    <property type="term" value="C:RNA polymerase I complex"/>
    <property type="evidence" value="ECO:0007669"/>
    <property type="project" value="TreeGrafter"/>
</dbReference>
<evidence type="ECO:0000256" key="5">
    <source>
        <dbReference type="ARBA" id="ARBA00025773"/>
    </source>
</evidence>
<evidence type="ECO:0008006" key="8">
    <source>
        <dbReference type="Google" id="ProtNLM"/>
    </source>
</evidence>
<evidence type="ECO:0000256" key="3">
    <source>
        <dbReference type="ARBA" id="ARBA00023163"/>
    </source>
</evidence>
<dbReference type="GO" id="GO:0006360">
    <property type="term" value="P:transcription by RNA polymerase I"/>
    <property type="evidence" value="ECO:0007669"/>
    <property type="project" value="TreeGrafter"/>
</dbReference>
<name>A0A4S4M1V3_9AGAM</name>
<evidence type="ECO:0000256" key="4">
    <source>
        <dbReference type="ARBA" id="ARBA00023242"/>
    </source>
</evidence>
<dbReference type="SUPFAM" id="SSF63562">
    <property type="entry name" value="RPB6/omega subunit-like"/>
    <property type="match status" value="1"/>
</dbReference>
<accession>A0A4S4M1V3</accession>
<dbReference type="EMBL" id="SGPL01000056">
    <property type="protein sequence ID" value="THH19049.1"/>
    <property type="molecule type" value="Genomic_DNA"/>
</dbReference>
<dbReference type="PIRSF" id="PIRSF000778">
    <property type="entry name" value="RpoK/RPB6"/>
    <property type="match status" value="1"/>
</dbReference>
<evidence type="ECO:0000256" key="1">
    <source>
        <dbReference type="ARBA" id="ARBA00004123"/>
    </source>
</evidence>
<gene>
    <name evidence="6" type="ORF">EW146_g2050</name>
</gene>
<dbReference type="NCBIfam" id="NF002208">
    <property type="entry name" value="PRK01099.1-3"/>
    <property type="match status" value="1"/>
</dbReference>
<keyword evidence="4" id="KW-0539">Nucleus</keyword>
<comment type="similarity">
    <text evidence="5">Belongs to the archaeal Rpo6/eukaryotic RPB6 RNA polymerase subunit family.</text>
</comment>
<evidence type="ECO:0000256" key="2">
    <source>
        <dbReference type="ARBA" id="ARBA00022478"/>
    </source>
</evidence>
<keyword evidence="3" id="KW-0804">Transcription</keyword>
<evidence type="ECO:0000313" key="6">
    <source>
        <dbReference type="EMBL" id="THH19049.1"/>
    </source>
</evidence>